<protein>
    <submittedName>
        <fullName evidence="1">NADPH-dependent 7-cyano-7-deazaguanine reductase</fullName>
    </submittedName>
</protein>
<keyword evidence="2" id="KW-1185">Reference proteome</keyword>
<proteinExistence type="predicted"/>
<gene>
    <name evidence="1" type="ORF">F383_33906</name>
</gene>
<dbReference type="AlphaFoldDB" id="A0A0B0MZP9"/>
<organism evidence="1 2">
    <name type="scientific">Gossypium arboreum</name>
    <name type="common">Tree cotton</name>
    <name type="synonym">Gossypium nanking</name>
    <dbReference type="NCBI Taxonomy" id="29729"/>
    <lineage>
        <taxon>Eukaryota</taxon>
        <taxon>Viridiplantae</taxon>
        <taxon>Streptophyta</taxon>
        <taxon>Embryophyta</taxon>
        <taxon>Tracheophyta</taxon>
        <taxon>Spermatophyta</taxon>
        <taxon>Magnoliopsida</taxon>
        <taxon>eudicotyledons</taxon>
        <taxon>Gunneridae</taxon>
        <taxon>Pentapetalae</taxon>
        <taxon>rosids</taxon>
        <taxon>malvids</taxon>
        <taxon>Malvales</taxon>
        <taxon>Malvaceae</taxon>
        <taxon>Malvoideae</taxon>
        <taxon>Gossypium</taxon>
    </lineage>
</organism>
<evidence type="ECO:0000313" key="2">
    <source>
        <dbReference type="Proteomes" id="UP000032142"/>
    </source>
</evidence>
<accession>A0A0B0MZP9</accession>
<evidence type="ECO:0000313" key="1">
    <source>
        <dbReference type="EMBL" id="KHG07603.1"/>
    </source>
</evidence>
<comment type="caution">
    <text evidence="1">The sequence shown here is derived from an EMBL/GenBank/DDBJ whole genome shotgun (WGS) entry which is preliminary data.</text>
</comment>
<reference evidence="2" key="1">
    <citation type="submission" date="2014-09" db="EMBL/GenBank/DDBJ databases">
        <authorList>
            <person name="Mudge J."/>
            <person name="Ramaraj T."/>
            <person name="Lindquist I.E."/>
            <person name="Bharti A.K."/>
            <person name="Sundararajan A."/>
            <person name="Cameron C.T."/>
            <person name="Woodward J.E."/>
            <person name="May G.D."/>
            <person name="Brubaker C."/>
            <person name="Broadhvest J."/>
            <person name="Wilkins T.A."/>
        </authorList>
    </citation>
    <scope>NUCLEOTIDE SEQUENCE</scope>
    <source>
        <strain evidence="2">cv. AKA8401</strain>
    </source>
</reference>
<name>A0A0B0MZP9_GOSAR</name>
<dbReference type="Proteomes" id="UP000032142">
    <property type="component" value="Unassembled WGS sequence"/>
</dbReference>
<dbReference type="EMBL" id="JRRC01478055">
    <property type="protein sequence ID" value="KHG07603.1"/>
    <property type="molecule type" value="Genomic_DNA"/>
</dbReference>
<sequence length="108" mass="12648">MESGPRLGKEQDLGLNRINCPYFVLRIGTMISWLNLRNSWDTMLGICMIPCKTMSGTWHRHRNMIPWESQDLVNEMTRYDHVERVQYCQASSGIKGRKSSIRTIKLIF</sequence>